<name>A0A9X3FC43_9BACT</name>
<dbReference type="InterPro" id="IPR006860">
    <property type="entry name" value="FecR"/>
</dbReference>
<dbReference type="PANTHER" id="PTHR30273">
    <property type="entry name" value="PERIPLASMIC SIGNAL SENSOR AND SIGMA FACTOR ACTIVATOR FECR-RELATED"/>
    <property type="match status" value="1"/>
</dbReference>
<keyword evidence="1" id="KW-0472">Membrane</keyword>
<dbReference type="Pfam" id="PF16344">
    <property type="entry name" value="FecR_C"/>
    <property type="match status" value="1"/>
</dbReference>
<organism evidence="4 5">
    <name type="scientific">Draconibacterium aestuarii</name>
    <dbReference type="NCBI Taxonomy" id="2998507"/>
    <lineage>
        <taxon>Bacteria</taxon>
        <taxon>Pseudomonadati</taxon>
        <taxon>Bacteroidota</taxon>
        <taxon>Bacteroidia</taxon>
        <taxon>Marinilabiliales</taxon>
        <taxon>Prolixibacteraceae</taxon>
        <taxon>Draconibacterium</taxon>
    </lineage>
</organism>
<dbReference type="Proteomes" id="UP001145087">
    <property type="component" value="Unassembled WGS sequence"/>
</dbReference>
<keyword evidence="5" id="KW-1185">Reference proteome</keyword>
<feature type="domain" description="Protein FecR C-terminal" evidence="3">
    <location>
        <begin position="317"/>
        <end position="384"/>
    </location>
</feature>
<dbReference type="EMBL" id="JAPOHD010000058">
    <property type="protein sequence ID" value="MCY1722486.1"/>
    <property type="molecule type" value="Genomic_DNA"/>
</dbReference>
<dbReference type="InterPro" id="IPR032508">
    <property type="entry name" value="FecR_C"/>
</dbReference>
<protein>
    <submittedName>
        <fullName evidence="4">DUF4974 domain-containing protein</fullName>
    </submittedName>
</protein>
<reference evidence="4" key="1">
    <citation type="submission" date="2022-11" db="EMBL/GenBank/DDBJ databases">
        <title>Marilongibacter aestuarii gen. nov., sp. nov., isolated from tidal flat sediment.</title>
        <authorList>
            <person name="Jiayan W."/>
        </authorList>
    </citation>
    <scope>NUCLEOTIDE SEQUENCE</scope>
    <source>
        <strain evidence="4">Z1-6</strain>
    </source>
</reference>
<dbReference type="Pfam" id="PF04773">
    <property type="entry name" value="FecR"/>
    <property type="match status" value="1"/>
</dbReference>
<feature type="domain" description="FecR protein" evidence="2">
    <location>
        <begin position="180"/>
        <end position="271"/>
    </location>
</feature>
<sequence>MKEDIDYSLIWKYFNTSLTTSEEKELTDWLEADNRHLQYFERLKEKHKQKINTDKYTSNSDHAWRNMHLAPKHPKRNIWKIGIAASILLIVATYFGHNLLNQKSNKIVIAENILFEPGVKKATLVLNNGEKLELESKKDTLIREDEAIIKNSNSELNYETNRKGERKKSFEDIQYNTLIVPRGGEYNLILSDGTEVKINSESILRYPVVFEEKQRNIQLIGEAFFDVKTDSLRPFIVTSADHTVKVYGTSFNLKSYGNESYIATTLVEGKVTVSNNSESSSEQILQPGYQSIYKKDSGEFEQHKVDIRQFTAWKDGRFYFRNMTLEDITLVLGRWYDVAFKFRNKDAKDLTFNGNLKRYDNIQSILNQLGKTNEITFSAYDKIIFVD</sequence>
<dbReference type="GO" id="GO:0016989">
    <property type="term" value="F:sigma factor antagonist activity"/>
    <property type="evidence" value="ECO:0007669"/>
    <property type="project" value="TreeGrafter"/>
</dbReference>
<accession>A0A9X3FC43</accession>
<dbReference type="AlphaFoldDB" id="A0A9X3FC43"/>
<dbReference type="Gene3D" id="2.60.120.1440">
    <property type="match status" value="1"/>
</dbReference>
<dbReference type="PANTHER" id="PTHR30273:SF2">
    <property type="entry name" value="PROTEIN FECR"/>
    <property type="match status" value="1"/>
</dbReference>
<dbReference type="RefSeq" id="WP_343334812.1">
    <property type="nucleotide sequence ID" value="NZ_JAPOHD010000058.1"/>
</dbReference>
<evidence type="ECO:0000313" key="5">
    <source>
        <dbReference type="Proteomes" id="UP001145087"/>
    </source>
</evidence>
<keyword evidence="1" id="KW-0812">Transmembrane</keyword>
<gene>
    <name evidence="4" type="ORF">OU798_19205</name>
</gene>
<proteinExistence type="predicted"/>
<evidence type="ECO:0000313" key="4">
    <source>
        <dbReference type="EMBL" id="MCY1722486.1"/>
    </source>
</evidence>
<dbReference type="Gene3D" id="3.55.50.30">
    <property type="match status" value="1"/>
</dbReference>
<dbReference type="InterPro" id="IPR012373">
    <property type="entry name" value="Ferrdict_sens_TM"/>
</dbReference>
<evidence type="ECO:0000256" key="1">
    <source>
        <dbReference type="SAM" id="Phobius"/>
    </source>
</evidence>
<comment type="caution">
    <text evidence="4">The sequence shown here is derived from an EMBL/GenBank/DDBJ whole genome shotgun (WGS) entry which is preliminary data.</text>
</comment>
<feature type="transmembrane region" description="Helical" evidence="1">
    <location>
        <begin position="77"/>
        <end position="96"/>
    </location>
</feature>
<evidence type="ECO:0000259" key="2">
    <source>
        <dbReference type="Pfam" id="PF04773"/>
    </source>
</evidence>
<keyword evidence="1" id="KW-1133">Transmembrane helix</keyword>
<evidence type="ECO:0000259" key="3">
    <source>
        <dbReference type="Pfam" id="PF16344"/>
    </source>
</evidence>